<reference evidence="2" key="2">
    <citation type="journal article" date="2015" name="Data Brief">
        <title>Shoot transcriptome of the giant reed, Arundo donax.</title>
        <authorList>
            <person name="Barrero R.A."/>
            <person name="Guerrero F.D."/>
            <person name="Moolhuijzen P."/>
            <person name="Goolsby J.A."/>
            <person name="Tidwell J."/>
            <person name="Bellgard S.E."/>
            <person name="Bellgard M.I."/>
        </authorList>
    </citation>
    <scope>NUCLEOTIDE SEQUENCE</scope>
    <source>
        <tissue evidence="2">Shoot tissue taken approximately 20 cm above the soil surface</tissue>
    </source>
</reference>
<organism evidence="2">
    <name type="scientific">Arundo donax</name>
    <name type="common">Giant reed</name>
    <name type="synonym">Donax arundinaceus</name>
    <dbReference type="NCBI Taxonomy" id="35708"/>
    <lineage>
        <taxon>Eukaryota</taxon>
        <taxon>Viridiplantae</taxon>
        <taxon>Streptophyta</taxon>
        <taxon>Embryophyta</taxon>
        <taxon>Tracheophyta</taxon>
        <taxon>Spermatophyta</taxon>
        <taxon>Magnoliopsida</taxon>
        <taxon>Liliopsida</taxon>
        <taxon>Poales</taxon>
        <taxon>Poaceae</taxon>
        <taxon>PACMAD clade</taxon>
        <taxon>Arundinoideae</taxon>
        <taxon>Arundineae</taxon>
        <taxon>Arundo</taxon>
    </lineage>
</organism>
<keyword evidence="1" id="KW-0472">Membrane</keyword>
<dbReference type="AlphaFoldDB" id="A0A0A9C3F4"/>
<name>A0A0A9C3F4_ARUDO</name>
<keyword evidence="1" id="KW-0812">Transmembrane</keyword>
<evidence type="ECO:0000313" key="2">
    <source>
        <dbReference type="EMBL" id="JAD70076.1"/>
    </source>
</evidence>
<reference evidence="2" key="1">
    <citation type="submission" date="2014-09" db="EMBL/GenBank/DDBJ databases">
        <authorList>
            <person name="Magalhaes I.L.F."/>
            <person name="Oliveira U."/>
            <person name="Santos F.R."/>
            <person name="Vidigal T.H.D.A."/>
            <person name="Brescovit A.D."/>
            <person name="Santos A.J."/>
        </authorList>
    </citation>
    <scope>NUCLEOTIDE SEQUENCE</scope>
    <source>
        <tissue evidence="2">Shoot tissue taken approximately 20 cm above the soil surface</tissue>
    </source>
</reference>
<evidence type="ECO:0000256" key="1">
    <source>
        <dbReference type="SAM" id="Phobius"/>
    </source>
</evidence>
<keyword evidence="1" id="KW-1133">Transmembrane helix</keyword>
<feature type="transmembrane region" description="Helical" evidence="1">
    <location>
        <begin position="33"/>
        <end position="54"/>
    </location>
</feature>
<feature type="transmembrane region" description="Helical" evidence="1">
    <location>
        <begin position="7"/>
        <end position="27"/>
    </location>
</feature>
<dbReference type="EMBL" id="GBRH01227819">
    <property type="protein sequence ID" value="JAD70076.1"/>
    <property type="molecule type" value="Transcribed_RNA"/>
</dbReference>
<sequence>MLVKKECHFYITCTTGLFSFLFVKWSFRYTAETFVICCVCLGVGVGVHVCSVLVY</sequence>
<protein>
    <submittedName>
        <fullName evidence="2">Uncharacterized protein</fullName>
    </submittedName>
</protein>
<proteinExistence type="predicted"/>
<accession>A0A0A9C3F4</accession>